<evidence type="ECO:0000313" key="13">
    <source>
        <dbReference type="EMBL" id="SUX11002.1"/>
    </source>
</evidence>
<feature type="domain" description="NapC/NirT cytochrome c N-terminal" evidence="12">
    <location>
        <begin position="8"/>
        <end position="172"/>
    </location>
</feature>
<evidence type="ECO:0000256" key="3">
    <source>
        <dbReference type="ARBA" id="ARBA00022448"/>
    </source>
</evidence>
<comment type="similarity">
    <text evidence="2">Belongs to the NapC/NirT/NrfH family.</text>
</comment>
<evidence type="ECO:0000259" key="12">
    <source>
        <dbReference type="Pfam" id="PF03264"/>
    </source>
</evidence>
<name>A0A381DJX5_9BACT</name>
<keyword evidence="11" id="KW-0472">Membrane</keyword>
<evidence type="ECO:0000256" key="10">
    <source>
        <dbReference type="ARBA" id="ARBA00023004"/>
    </source>
</evidence>
<evidence type="ECO:0000256" key="8">
    <source>
        <dbReference type="ARBA" id="ARBA00022982"/>
    </source>
</evidence>
<keyword evidence="6" id="KW-0812">Transmembrane</keyword>
<dbReference type="AlphaFoldDB" id="A0A381DJX5"/>
<dbReference type="OrthoDB" id="9782159at2"/>
<dbReference type="STRING" id="32024.GCA_000788295_01340"/>
<keyword evidence="8" id="KW-0249">Electron transport</keyword>
<dbReference type="SUPFAM" id="SSF48695">
    <property type="entry name" value="Multiheme cytochromes"/>
    <property type="match status" value="1"/>
</dbReference>
<dbReference type="PANTHER" id="PTHR30333:SF1">
    <property type="entry name" value="CYTOCHROME C-TYPE PROTEIN NAPC"/>
    <property type="match status" value="1"/>
</dbReference>
<dbReference type="GO" id="GO:0005886">
    <property type="term" value="C:plasma membrane"/>
    <property type="evidence" value="ECO:0007669"/>
    <property type="project" value="UniProtKB-SubCell"/>
</dbReference>
<dbReference type="GO" id="GO:0046872">
    <property type="term" value="F:metal ion binding"/>
    <property type="evidence" value="ECO:0007669"/>
    <property type="project" value="UniProtKB-KW"/>
</dbReference>
<sequence length="209" mass="23798">MDEAYAMKKKILSFICVGFLIGVVVCYATYEGVTRTGGDKFCIVCHEMAPMVASYHNDVHGGAGKMGIKAQCVDCHMPHNNIFNYIFTKAKNGVLEGYIHFFGDPKNIDWHSNRARRDEFVFDDGCLKCHVNFQNLPEISPKGKQMHEHYTSLLNTDKKIGCASCHVETGHNGLKNMLNYFNPEYKIYEREMNATRDIVLEKLKKDGFL</sequence>
<keyword evidence="5" id="KW-0349">Heme</keyword>
<dbReference type="Pfam" id="PF03264">
    <property type="entry name" value="Cytochrom_NNT"/>
    <property type="match status" value="1"/>
</dbReference>
<protein>
    <submittedName>
        <fullName evidence="13">NapC/NirT cytochrome C family, N- region</fullName>
    </submittedName>
</protein>
<evidence type="ECO:0000256" key="6">
    <source>
        <dbReference type="ARBA" id="ARBA00022692"/>
    </source>
</evidence>
<evidence type="ECO:0000256" key="4">
    <source>
        <dbReference type="ARBA" id="ARBA00022475"/>
    </source>
</evidence>
<dbReference type="GO" id="GO:0009055">
    <property type="term" value="F:electron transfer activity"/>
    <property type="evidence" value="ECO:0007669"/>
    <property type="project" value="TreeGrafter"/>
</dbReference>
<keyword evidence="7" id="KW-0479">Metal-binding</keyword>
<evidence type="ECO:0000313" key="14">
    <source>
        <dbReference type="Proteomes" id="UP000254920"/>
    </source>
</evidence>
<evidence type="ECO:0000256" key="1">
    <source>
        <dbReference type="ARBA" id="ARBA00004236"/>
    </source>
</evidence>
<dbReference type="InterPro" id="IPR051174">
    <property type="entry name" value="Cytochrome_c-type_ET"/>
</dbReference>
<proteinExistence type="inferred from homology"/>
<organism evidence="13 14">
    <name type="scientific">Campylobacter sputorum subsp. sputorum</name>
    <dbReference type="NCBI Taxonomy" id="32024"/>
    <lineage>
        <taxon>Bacteria</taxon>
        <taxon>Pseudomonadati</taxon>
        <taxon>Campylobacterota</taxon>
        <taxon>Epsilonproteobacteria</taxon>
        <taxon>Campylobacterales</taxon>
        <taxon>Campylobacteraceae</taxon>
        <taxon>Campylobacter</taxon>
    </lineage>
</organism>
<dbReference type="InterPro" id="IPR038266">
    <property type="entry name" value="NapC/NirT_cytc_sf"/>
</dbReference>
<keyword evidence="10" id="KW-0408">Iron</keyword>
<evidence type="ECO:0000256" key="9">
    <source>
        <dbReference type="ARBA" id="ARBA00022989"/>
    </source>
</evidence>
<evidence type="ECO:0000256" key="11">
    <source>
        <dbReference type="ARBA" id="ARBA00023136"/>
    </source>
</evidence>
<keyword evidence="3" id="KW-0813">Transport</keyword>
<dbReference type="GeneID" id="93089871"/>
<dbReference type="InterPro" id="IPR036280">
    <property type="entry name" value="Multihaem_cyt_sf"/>
</dbReference>
<comment type="subcellular location">
    <subcellularLocation>
        <location evidence="1">Cell membrane</location>
    </subcellularLocation>
</comment>
<evidence type="ECO:0000256" key="2">
    <source>
        <dbReference type="ARBA" id="ARBA00007395"/>
    </source>
</evidence>
<dbReference type="EMBL" id="UFVD01000001">
    <property type="protein sequence ID" value="SUX11002.1"/>
    <property type="molecule type" value="Genomic_DNA"/>
</dbReference>
<keyword evidence="14" id="KW-1185">Reference proteome</keyword>
<dbReference type="Proteomes" id="UP000254920">
    <property type="component" value="Unassembled WGS sequence"/>
</dbReference>
<evidence type="ECO:0000256" key="5">
    <source>
        <dbReference type="ARBA" id="ARBA00022617"/>
    </source>
</evidence>
<dbReference type="GO" id="GO:0009061">
    <property type="term" value="P:anaerobic respiration"/>
    <property type="evidence" value="ECO:0007669"/>
    <property type="project" value="TreeGrafter"/>
</dbReference>
<accession>A0A381DJX5</accession>
<reference evidence="13 14" key="1">
    <citation type="submission" date="2018-06" db="EMBL/GenBank/DDBJ databases">
        <authorList>
            <consortium name="Pathogen Informatics"/>
            <person name="Doyle S."/>
        </authorList>
    </citation>
    <scope>NUCLEOTIDE SEQUENCE [LARGE SCALE GENOMIC DNA]</scope>
    <source>
        <strain evidence="13 14">NCTC12475</strain>
    </source>
</reference>
<keyword evidence="4" id="KW-1003">Cell membrane</keyword>
<gene>
    <name evidence="13" type="primary">torC_4</name>
    <name evidence="13" type="ORF">NCTC12475_01216</name>
</gene>
<dbReference type="InterPro" id="IPR005126">
    <property type="entry name" value="NapC/NirT_cyt_c_N"/>
</dbReference>
<evidence type="ECO:0000256" key="7">
    <source>
        <dbReference type="ARBA" id="ARBA00022723"/>
    </source>
</evidence>
<keyword evidence="9" id="KW-1133">Transmembrane helix</keyword>
<dbReference type="PANTHER" id="PTHR30333">
    <property type="entry name" value="CYTOCHROME C-TYPE PROTEIN"/>
    <property type="match status" value="1"/>
</dbReference>
<dbReference type="Gene3D" id="1.10.3820.10">
    <property type="entry name" value="Di-heme elbow motif domain"/>
    <property type="match status" value="1"/>
</dbReference>
<dbReference type="RefSeq" id="WP_089181783.1">
    <property type="nucleotide sequence ID" value="NZ_CP043427.1"/>
</dbReference>